<dbReference type="RefSeq" id="WP_041046351.1">
    <property type="nucleotide sequence ID" value="NZ_JXAK01000006.1"/>
</dbReference>
<feature type="transmembrane region" description="Helical" evidence="2">
    <location>
        <begin position="198"/>
        <end position="218"/>
    </location>
</feature>
<keyword evidence="2" id="KW-1133">Transmembrane helix</keyword>
<organism evidence="3 4">
    <name type="scientific">Gordoniibacillus kamchatkensis</name>
    <dbReference type="NCBI Taxonomy" id="1590651"/>
    <lineage>
        <taxon>Bacteria</taxon>
        <taxon>Bacillati</taxon>
        <taxon>Bacillota</taxon>
        <taxon>Bacilli</taxon>
        <taxon>Bacillales</taxon>
        <taxon>Paenibacillaceae</taxon>
        <taxon>Gordoniibacillus</taxon>
    </lineage>
</organism>
<proteinExistence type="predicted"/>
<reference evidence="3 4" key="1">
    <citation type="submission" date="2014-12" db="EMBL/GenBank/DDBJ databases">
        <title>Draft genome sequence of Paenibacillus kamchatkensis strain B-2647.</title>
        <authorList>
            <person name="Karlyshev A.V."/>
            <person name="Kudryashova E.B."/>
        </authorList>
    </citation>
    <scope>NUCLEOTIDE SEQUENCE [LARGE SCALE GENOMIC DNA]</scope>
    <source>
        <strain evidence="3 4">VKM B-2647</strain>
    </source>
</reference>
<feature type="transmembrane region" description="Helical" evidence="2">
    <location>
        <begin position="77"/>
        <end position="97"/>
    </location>
</feature>
<dbReference type="EMBL" id="JXAK01000006">
    <property type="protein sequence ID" value="KIL41791.1"/>
    <property type="molecule type" value="Genomic_DNA"/>
</dbReference>
<comment type="caution">
    <text evidence="3">The sequence shown here is derived from an EMBL/GenBank/DDBJ whole genome shotgun (WGS) entry which is preliminary data.</text>
</comment>
<dbReference type="Proteomes" id="UP000031967">
    <property type="component" value="Unassembled WGS sequence"/>
</dbReference>
<accession>A0ABR5AL89</accession>
<feature type="region of interest" description="Disordered" evidence="1">
    <location>
        <begin position="238"/>
        <end position="259"/>
    </location>
</feature>
<name>A0ABR5AL89_9BACL</name>
<evidence type="ECO:0000256" key="1">
    <source>
        <dbReference type="SAM" id="MobiDB-lite"/>
    </source>
</evidence>
<evidence type="ECO:0008006" key="5">
    <source>
        <dbReference type="Google" id="ProtNLM"/>
    </source>
</evidence>
<sequence>MERQQPEIELNGRIRRLLLFWLRGVTELLLYAPVWLIPAVYGFDTGYRQLLWLFHLPLAVLVGALSAHFVRRVWLRGVLAFAAGALEGALLAPTFWWPGALIAAGSGAAVWRGMAVTSAASRAADVPRYGVGIATYAISGIVCSRLPEWSAYMPWLTAAGIVSLAILLFRWNGQLLQRETLSAESRPVPAAARRHNRLMVAAVIVLSTFVAAATSEAVGRMLLQLLRELIGILASAPGKRQADVPPPPQPPPPQLPPPGEPGWLARALDLLVYVAGIAAAAAAILLLARSAYRRRREIAAWAGRMLARIAALLGRASRPAENAGYTDEESVIWSWELAEKALKRSWLRRFAGGAAGVRWNELRSNGERVRYLYRQWLGRLRRAGFAAPGHLTPEEIRRAAADWEREAAAGRSSVSGAGSGQADKLIELYYKARYSGGDGDIADEDVELLRRESPAPRHKTRS</sequence>
<feature type="transmembrane region" description="Helical" evidence="2">
    <location>
        <begin position="152"/>
        <end position="171"/>
    </location>
</feature>
<protein>
    <recommendedName>
        <fullName evidence="5">DUF4129 domain-containing protein</fullName>
    </recommendedName>
</protein>
<gene>
    <name evidence="3" type="ORF">SD70_05475</name>
</gene>
<feature type="compositionally biased region" description="Pro residues" evidence="1">
    <location>
        <begin position="244"/>
        <end position="259"/>
    </location>
</feature>
<evidence type="ECO:0000313" key="3">
    <source>
        <dbReference type="EMBL" id="KIL41791.1"/>
    </source>
</evidence>
<feature type="transmembrane region" description="Helical" evidence="2">
    <location>
        <begin position="270"/>
        <end position="288"/>
    </location>
</feature>
<keyword evidence="2" id="KW-0812">Transmembrane</keyword>
<keyword evidence="2" id="KW-0472">Membrane</keyword>
<feature type="transmembrane region" description="Helical" evidence="2">
    <location>
        <begin position="20"/>
        <end position="43"/>
    </location>
</feature>
<evidence type="ECO:0000256" key="2">
    <source>
        <dbReference type="SAM" id="Phobius"/>
    </source>
</evidence>
<feature type="transmembrane region" description="Helical" evidence="2">
    <location>
        <begin position="49"/>
        <end position="70"/>
    </location>
</feature>
<keyword evidence="4" id="KW-1185">Reference proteome</keyword>
<evidence type="ECO:0000313" key="4">
    <source>
        <dbReference type="Proteomes" id="UP000031967"/>
    </source>
</evidence>